<sequence>MLHQPSPRTRHYGDFYGVGPARDDESRPLWVVVGNCQAEALRLVLDGVPDRPYTTVRMPPVHELEQADVRPLHDLLARASVLLSQPIRDGYRDLPLGTAELAAHLPRTAQVIRWPVIRYAGLHPFQAIVRRPSDRSVVPPVVPYHDLRTVVAARNGLSVDDEWDVDVADAGFVAVAEASQAELARREGLQCDVAVSDVLGRSGAEAAHTINHPGNGVLTELGRRVLAALDVTATVPTPTRTLLGSVTAPLESRVLRARGIAAPSRTDWWFDGTVISPVEVHRSQLRWYGDNPDFVELAIARHAHTLDLLGLGTASVR</sequence>
<protein>
    <recommendedName>
        <fullName evidence="1">Polysaccharide biosynthesis enzyme WcbI domain-containing protein</fullName>
    </recommendedName>
</protein>
<evidence type="ECO:0000313" key="3">
    <source>
        <dbReference type="Proteomes" id="UP001141629"/>
    </source>
</evidence>
<reference evidence="2" key="1">
    <citation type="submission" date="2020-07" db="EMBL/GenBank/DDBJ databases">
        <authorList>
            <person name="Pettersson B.M.F."/>
            <person name="Behra P.R.K."/>
            <person name="Ramesh M."/>
            <person name="Das S."/>
            <person name="Dasgupta S."/>
            <person name="Kirsebom L.A."/>
        </authorList>
    </citation>
    <scope>NUCLEOTIDE SEQUENCE</scope>
    <source>
        <strain evidence="2">DSM 44838</strain>
    </source>
</reference>
<evidence type="ECO:0000313" key="2">
    <source>
        <dbReference type="EMBL" id="MCV7424210.1"/>
    </source>
</evidence>
<name>A0A9X2Z6P9_9MYCO</name>
<reference evidence="2" key="2">
    <citation type="journal article" date="2022" name="BMC Genomics">
        <title>Comparative genome analysis of mycobacteria focusing on tRNA and non-coding RNA.</title>
        <authorList>
            <person name="Behra P.R.K."/>
            <person name="Pettersson B.M.F."/>
            <person name="Ramesh M."/>
            <person name="Das S."/>
            <person name="Dasgupta S."/>
            <person name="Kirsebom L.A."/>
        </authorList>
    </citation>
    <scope>NUCLEOTIDE SEQUENCE</scope>
    <source>
        <strain evidence="2">DSM 44838</strain>
    </source>
</reference>
<accession>A0A9X2Z6P9</accession>
<evidence type="ECO:0000259" key="1">
    <source>
        <dbReference type="Pfam" id="PF18588"/>
    </source>
</evidence>
<dbReference type="EMBL" id="JACKVK010000013">
    <property type="protein sequence ID" value="MCV7424210.1"/>
    <property type="molecule type" value="Genomic_DNA"/>
</dbReference>
<dbReference type="Pfam" id="PF18588">
    <property type="entry name" value="WcbI"/>
    <property type="match status" value="1"/>
</dbReference>
<dbReference type="Gene3D" id="3.40.50.12080">
    <property type="match status" value="2"/>
</dbReference>
<organism evidence="2 3">
    <name type="scientific">Mycobacterium yunnanensis</name>
    <dbReference type="NCBI Taxonomy" id="368477"/>
    <lineage>
        <taxon>Bacteria</taxon>
        <taxon>Bacillati</taxon>
        <taxon>Actinomycetota</taxon>
        <taxon>Actinomycetes</taxon>
        <taxon>Mycobacteriales</taxon>
        <taxon>Mycobacteriaceae</taxon>
        <taxon>Mycobacterium</taxon>
    </lineage>
</organism>
<gene>
    <name evidence="2" type="ORF">H7K45_27005</name>
</gene>
<comment type="caution">
    <text evidence="2">The sequence shown here is derived from an EMBL/GenBank/DDBJ whole genome shotgun (WGS) entry which is preliminary data.</text>
</comment>
<feature type="domain" description="Polysaccharide biosynthesis enzyme WcbI" evidence="1">
    <location>
        <begin position="29"/>
        <end position="233"/>
    </location>
</feature>
<proteinExistence type="predicted"/>
<dbReference type="RefSeq" id="WP_263999188.1">
    <property type="nucleotide sequence ID" value="NZ_JACKVK010000013.1"/>
</dbReference>
<keyword evidence="3" id="KW-1185">Reference proteome</keyword>
<dbReference type="AlphaFoldDB" id="A0A9X2Z6P9"/>
<dbReference type="Proteomes" id="UP001141629">
    <property type="component" value="Unassembled WGS sequence"/>
</dbReference>
<dbReference type="InterPro" id="IPR041307">
    <property type="entry name" value="WcbI"/>
</dbReference>